<comment type="caution">
    <text evidence="10">The sequence shown here is derived from an EMBL/GenBank/DDBJ whole genome shotgun (WGS) entry which is preliminary data.</text>
</comment>
<sequence>MKSLALNILVIEDQTTIAKNIADFMEAKGHILDFADDGKRGLSLALSNFYDVIVLDLMLPGMDGWEVCREIRQASSRHVPILMLTARDSLTDKVKGFELGADDYLTKPFALEELLVRCLALSRRNQLQTEHVIQIGSLQIDRKSQKVKRGDNLINLNQIPYSILLTLAEAYPRVVSRSELCQRIWGDDLTESDSLRSHIYQLRQNLDKPFEKPMIKTVHGVGFSLEPDE</sequence>
<dbReference type="PANTHER" id="PTHR48111">
    <property type="entry name" value="REGULATOR OF RPOS"/>
    <property type="match status" value="1"/>
</dbReference>
<dbReference type="InterPro" id="IPR036388">
    <property type="entry name" value="WH-like_DNA-bd_sf"/>
</dbReference>
<feature type="domain" description="Response regulatory" evidence="8">
    <location>
        <begin position="7"/>
        <end position="122"/>
    </location>
</feature>
<protein>
    <submittedName>
        <fullName evidence="10">Response regulator transcription factor</fullName>
    </submittedName>
</protein>
<dbReference type="EMBL" id="VIKS01000001">
    <property type="protein sequence ID" value="TQV89768.1"/>
    <property type="molecule type" value="Genomic_DNA"/>
</dbReference>
<dbReference type="InterPro" id="IPR011006">
    <property type="entry name" value="CheY-like_superfamily"/>
</dbReference>
<dbReference type="InterPro" id="IPR001789">
    <property type="entry name" value="Sig_transdc_resp-reg_receiver"/>
</dbReference>
<dbReference type="Pfam" id="PF00486">
    <property type="entry name" value="Trans_reg_C"/>
    <property type="match status" value="1"/>
</dbReference>
<name>A0A545UJX7_9GAMM</name>
<evidence type="ECO:0000256" key="2">
    <source>
        <dbReference type="ARBA" id="ARBA00023012"/>
    </source>
</evidence>
<keyword evidence="2" id="KW-0902">Two-component regulatory system</keyword>
<dbReference type="Proteomes" id="UP000315439">
    <property type="component" value="Unassembled WGS sequence"/>
</dbReference>
<evidence type="ECO:0000256" key="7">
    <source>
        <dbReference type="PROSITE-ProRule" id="PRU01091"/>
    </source>
</evidence>
<accession>A0A545UJX7</accession>
<dbReference type="GO" id="GO:0032993">
    <property type="term" value="C:protein-DNA complex"/>
    <property type="evidence" value="ECO:0007669"/>
    <property type="project" value="TreeGrafter"/>
</dbReference>
<evidence type="ECO:0000256" key="1">
    <source>
        <dbReference type="ARBA" id="ARBA00022553"/>
    </source>
</evidence>
<dbReference type="CDD" id="cd00383">
    <property type="entry name" value="trans_reg_C"/>
    <property type="match status" value="1"/>
</dbReference>
<dbReference type="GO" id="GO:0000976">
    <property type="term" value="F:transcription cis-regulatory region binding"/>
    <property type="evidence" value="ECO:0007669"/>
    <property type="project" value="TreeGrafter"/>
</dbReference>
<feature type="domain" description="OmpR/PhoB-type" evidence="9">
    <location>
        <begin position="130"/>
        <end position="227"/>
    </location>
</feature>
<dbReference type="InterPro" id="IPR001867">
    <property type="entry name" value="OmpR/PhoB-type_DNA-bd"/>
</dbReference>
<keyword evidence="5" id="KW-0804">Transcription</keyword>
<dbReference type="SMART" id="SM00862">
    <property type="entry name" value="Trans_reg_C"/>
    <property type="match status" value="1"/>
</dbReference>
<dbReference type="SMART" id="SM00448">
    <property type="entry name" value="REC"/>
    <property type="match status" value="1"/>
</dbReference>
<dbReference type="GO" id="GO:0000156">
    <property type="term" value="F:phosphorelay response regulator activity"/>
    <property type="evidence" value="ECO:0007669"/>
    <property type="project" value="TreeGrafter"/>
</dbReference>
<dbReference type="AlphaFoldDB" id="A0A545UJX7"/>
<dbReference type="Gene3D" id="6.10.250.690">
    <property type="match status" value="1"/>
</dbReference>
<reference evidence="10 11" key="1">
    <citation type="submission" date="2019-07" db="EMBL/GenBank/DDBJ databases">
        <title>Draft genome for Aliikangiella sp. M105.</title>
        <authorList>
            <person name="Wang G."/>
        </authorList>
    </citation>
    <scope>NUCLEOTIDE SEQUENCE [LARGE SCALE GENOMIC DNA]</scope>
    <source>
        <strain evidence="10 11">M105</strain>
    </source>
</reference>
<keyword evidence="11" id="KW-1185">Reference proteome</keyword>
<dbReference type="InterPro" id="IPR039420">
    <property type="entry name" value="WalR-like"/>
</dbReference>
<evidence type="ECO:0000256" key="3">
    <source>
        <dbReference type="ARBA" id="ARBA00023015"/>
    </source>
</evidence>
<gene>
    <name evidence="10" type="ORF">FLL46_02490</name>
</gene>
<dbReference type="SUPFAM" id="SSF52172">
    <property type="entry name" value="CheY-like"/>
    <property type="match status" value="1"/>
</dbReference>
<dbReference type="PROSITE" id="PS51755">
    <property type="entry name" value="OMPR_PHOB"/>
    <property type="match status" value="1"/>
</dbReference>
<dbReference type="Gene3D" id="1.10.10.10">
    <property type="entry name" value="Winged helix-like DNA-binding domain superfamily/Winged helix DNA-binding domain"/>
    <property type="match status" value="1"/>
</dbReference>
<dbReference type="GO" id="GO:0006355">
    <property type="term" value="P:regulation of DNA-templated transcription"/>
    <property type="evidence" value="ECO:0007669"/>
    <property type="project" value="InterPro"/>
</dbReference>
<feature type="DNA-binding region" description="OmpR/PhoB-type" evidence="7">
    <location>
        <begin position="130"/>
        <end position="227"/>
    </location>
</feature>
<organism evidence="10 11">
    <name type="scientific">Aliikangiella coralliicola</name>
    <dbReference type="NCBI Taxonomy" id="2592383"/>
    <lineage>
        <taxon>Bacteria</taxon>
        <taxon>Pseudomonadati</taxon>
        <taxon>Pseudomonadota</taxon>
        <taxon>Gammaproteobacteria</taxon>
        <taxon>Oceanospirillales</taxon>
        <taxon>Pleioneaceae</taxon>
        <taxon>Aliikangiella</taxon>
    </lineage>
</organism>
<dbReference type="RefSeq" id="WP_142891832.1">
    <property type="nucleotide sequence ID" value="NZ_ML660160.1"/>
</dbReference>
<evidence type="ECO:0000256" key="5">
    <source>
        <dbReference type="ARBA" id="ARBA00023163"/>
    </source>
</evidence>
<evidence type="ECO:0000256" key="6">
    <source>
        <dbReference type="PROSITE-ProRule" id="PRU00169"/>
    </source>
</evidence>
<evidence type="ECO:0000256" key="4">
    <source>
        <dbReference type="ARBA" id="ARBA00023125"/>
    </source>
</evidence>
<proteinExistence type="predicted"/>
<evidence type="ECO:0000313" key="11">
    <source>
        <dbReference type="Proteomes" id="UP000315439"/>
    </source>
</evidence>
<keyword evidence="4 7" id="KW-0238">DNA-binding</keyword>
<dbReference type="GO" id="GO:0005829">
    <property type="term" value="C:cytosol"/>
    <property type="evidence" value="ECO:0007669"/>
    <property type="project" value="TreeGrafter"/>
</dbReference>
<evidence type="ECO:0000259" key="9">
    <source>
        <dbReference type="PROSITE" id="PS51755"/>
    </source>
</evidence>
<evidence type="ECO:0000313" key="10">
    <source>
        <dbReference type="EMBL" id="TQV89768.1"/>
    </source>
</evidence>
<dbReference type="FunFam" id="3.40.50.2300:FF:000001">
    <property type="entry name" value="DNA-binding response regulator PhoB"/>
    <property type="match status" value="1"/>
</dbReference>
<keyword evidence="3" id="KW-0805">Transcription regulation</keyword>
<dbReference type="PROSITE" id="PS50110">
    <property type="entry name" value="RESPONSE_REGULATORY"/>
    <property type="match status" value="1"/>
</dbReference>
<evidence type="ECO:0000259" key="8">
    <source>
        <dbReference type="PROSITE" id="PS50110"/>
    </source>
</evidence>
<dbReference type="OrthoDB" id="9802426at2"/>
<dbReference type="Pfam" id="PF00072">
    <property type="entry name" value="Response_reg"/>
    <property type="match status" value="1"/>
</dbReference>
<keyword evidence="1 6" id="KW-0597">Phosphoprotein</keyword>
<dbReference type="CDD" id="cd17574">
    <property type="entry name" value="REC_OmpR"/>
    <property type="match status" value="1"/>
</dbReference>
<feature type="modified residue" description="4-aspartylphosphate" evidence="6">
    <location>
        <position position="56"/>
    </location>
</feature>
<dbReference type="PANTHER" id="PTHR48111:SF22">
    <property type="entry name" value="REGULATOR OF RPOS"/>
    <property type="match status" value="1"/>
</dbReference>
<dbReference type="Gene3D" id="3.40.50.2300">
    <property type="match status" value="1"/>
</dbReference>